<sequence>MRTPAFAAAVTALTASCLGMFPGLSAAASAPAADPARNIVTNAATKCASLAGLHLDAAAIGLPTRGGEVDSATLDRAGPAGGRPEFCLARGKVRSFGRTAPDINFQVNLPTSWNGKSVQFGGTGFNGTVVTGLDVAPGFVNTDPAQGRAPIDRGYATFGSDGGTAVGADPTGSFALNREALANWAGESVKRTRDAVITVMKKYYGTRPDKQYYVGGSKGGHEALVAAQRYGDDYDGLIAYYPATENQAMVIDWQRIWQQAYGRPGGYLDPAKQQLVSEAVYRTCDGLDGVVDGVIANVRGCDKAFSVESLRCPDRTDGSETCLSPAQIRTLRTAASHYTFKFPLANGVTGIGPYPVLRGADLAPLMLDGAGDGEATGYYTLFDPIIRYFIQQDPNGSSANFDYRQYEKRIKQLSRLLATTNPDIDRFARRGGKLIIVQGTTDMAVPETLTDDYYERLAERYGPSIRGFVRYYVQPGLAHGSGRFDLAWDSLTALDDWTSRNAPPVNPVATDANAANGNRTRPLCEYPLWPKYKGHGDANKAENFTCAGHRQR</sequence>
<keyword evidence="10" id="KW-1185">Reference proteome</keyword>
<dbReference type="EMBL" id="BAAAMR010000001">
    <property type="protein sequence ID" value="GAA2118164.1"/>
    <property type="molecule type" value="Genomic_DNA"/>
</dbReference>
<accession>A0ABN2XXT7</accession>
<keyword evidence="4 8" id="KW-0732">Signal</keyword>
<evidence type="ECO:0000313" key="9">
    <source>
        <dbReference type="EMBL" id="GAA2118164.1"/>
    </source>
</evidence>
<feature type="signal peptide" evidence="8">
    <location>
        <begin position="1"/>
        <end position="32"/>
    </location>
</feature>
<evidence type="ECO:0000256" key="2">
    <source>
        <dbReference type="ARBA" id="ARBA00022487"/>
    </source>
</evidence>
<evidence type="ECO:0000256" key="5">
    <source>
        <dbReference type="ARBA" id="ARBA00022801"/>
    </source>
</evidence>
<keyword evidence="2" id="KW-0719">Serine esterase</keyword>
<dbReference type="Gene3D" id="3.40.50.1820">
    <property type="entry name" value="alpha/beta hydrolase"/>
    <property type="match status" value="1"/>
</dbReference>
<evidence type="ECO:0000256" key="3">
    <source>
        <dbReference type="ARBA" id="ARBA00022723"/>
    </source>
</evidence>
<gene>
    <name evidence="9" type="ORF">GCM10009727_00980</name>
</gene>
<keyword evidence="5 9" id="KW-0378">Hydrolase</keyword>
<proteinExistence type="inferred from homology"/>
<evidence type="ECO:0000256" key="8">
    <source>
        <dbReference type="SAM" id="SignalP"/>
    </source>
</evidence>
<dbReference type="PANTHER" id="PTHR33938">
    <property type="entry name" value="FERULOYL ESTERASE B-RELATED"/>
    <property type="match status" value="1"/>
</dbReference>
<name>A0ABN2XXT7_9ACTN</name>
<dbReference type="InterPro" id="IPR029058">
    <property type="entry name" value="AB_hydrolase_fold"/>
</dbReference>
<dbReference type="Pfam" id="PF07519">
    <property type="entry name" value="Tannase"/>
    <property type="match status" value="1"/>
</dbReference>
<protein>
    <submittedName>
        <fullName evidence="9">Tannase/feruloyl esterase family alpha/beta hydrolase</fullName>
    </submittedName>
</protein>
<dbReference type="SUPFAM" id="SSF53474">
    <property type="entry name" value="alpha/beta-Hydrolases"/>
    <property type="match status" value="1"/>
</dbReference>
<evidence type="ECO:0000256" key="4">
    <source>
        <dbReference type="ARBA" id="ARBA00022729"/>
    </source>
</evidence>
<dbReference type="PROSITE" id="PS51257">
    <property type="entry name" value="PROKAR_LIPOPROTEIN"/>
    <property type="match status" value="1"/>
</dbReference>
<dbReference type="Proteomes" id="UP001501020">
    <property type="component" value="Unassembled WGS sequence"/>
</dbReference>
<dbReference type="GO" id="GO:0016787">
    <property type="term" value="F:hydrolase activity"/>
    <property type="evidence" value="ECO:0007669"/>
    <property type="project" value="UniProtKB-KW"/>
</dbReference>
<evidence type="ECO:0000256" key="6">
    <source>
        <dbReference type="ARBA" id="ARBA00022837"/>
    </source>
</evidence>
<evidence type="ECO:0000256" key="7">
    <source>
        <dbReference type="ARBA" id="ARBA00023157"/>
    </source>
</evidence>
<comment type="caution">
    <text evidence="9">The sequence shown here is derived from an EMBL/GenBank/DDBJ whole genome shotgun (WGS) entry which is preliminary data.</text>
</comment>
<organism evidence="9 10">
    <name type="scientific">Actinomadura napierensis</name>
    <dbReference type="NCBI Taxonomy" id="267854"/>
    <lineage>
        <taxon>Bacteria</taxon>
        <taxon>Bacillati</taxon>
        <taxon>Actinomycetota</taxon>
        <taxon>Actinomycetes</taxon>
        <taxon>Streptosporangiales</taxon>
        <taxon>Thermomonosporaceae</taxon>
        <taxon>Actinomadura</taxon>
    </lineage>
</organism>
<dbReference type="InterPro" id="IPR011118">
    <property type="entry name" value="Tannase/feruloyl_esterase"/>
</dbReference>
<dbReference type="PANTHER" id="PTHR33938:SF15">
    <property type="entry name" value="FERULOYL ESTERASE B-RELATED"/>
    <property type="match status" value="1"/>
</dbReference>
<comment type="similarity">
    <text evidence="1">Belongs to the tannase family.</text>
</comment>
<evidence type="ECO:0000313" key="10">
    <source>
        <dbReference type="Proteomes" id="UP001501020"/>
    </source>
</evidence>
<reference evidence="9 10" key="1">
    <citation type="journal article" date="2019" name="Int. J. Syst. Evol. Microbiol.">
        <title>The Global Catalogue of Microorganisms (GCM) 10K type strain sequencing project: providing services to taxonomists for standard genome sequencing and annotation.</title>
        <authorList>
            <consortium name="The Broad Institute Genomics Platform"/>
            <consortium name="The Broad Institute Genome Sequencing Center for Infectious Disease"/>
            <person name="Wu L."/>
            <person name="Ma J."/>
        </authorList>
    </citation>
    <scope>NUCLEOTIDE SEQUENCE [LARGE SCALE GENOMIC DNA]</scope>
    <source>
        <strain evidence="9 10">JCM 13850</strain>
    </source>
</reference>
<keyword evidence="6" id="KW-0106">Calcium</keyword>
<evidence type="ECO:0000256" key="1">
    <source>
        <dbReference type="ARBA" id="ARBA00006249"/>
    </source>
</evidence>
<keyword evidence="3" id="KW-0479">Metal-binding</keyword>
<feature type="chain" id="PRO_5046808731" evidence="8">
    <location>
        <begin position="33"/>
        <end position="552"/>
    </location>
</feature>
<dbReference type="RefSeq" id="WP_344260068.1">
    <property type="nucleotide sequence ID" value="NZ_BAAAMR010000001.1"/>
</dbReference>
<keyword evidence="7" id="KW-1015">Disulfide bond</keyword>